<dbReference type="EMBL" id="AMKT01000101">
    <property type="protein sequence ID" value="OXG10666.1"/>
    <property type="molecule type" value="Genomic_DNA"/>
</dbReference>
<proteinExistence type="predicted"/>
<dbReference type="AlphaFoldDB" id="A0A854Q4G6"/>
<protein>
    <recommendedName>
        <fullName evidence="3">Cupin type-1 domain-containing protein</fullName>
    </recommendedName>
</protein>
<evidence type="ECO:0000313" key="1">
    <source>
        <dbReference type="EMBL" id="OXG10666.1"/>
    </source>
</evidence>
<evidence type="ECO:0008006" key="3">
    <source>
        <dbReference type="Google" id="ProtNLM"/>
    </source>
</evidence>
<comment type="caution">
    <text evidence="1">The sequence shown here is derived from an EMBL/GenBank/DDBJ whole genome shotgun (WGS) entry which is preliminary data.</text>
</comment>
<reference evidence="1 2" key="1">
    <citation type="submission" date="2017-06" db="EMBL/GenBank/DDBJ databases">
        <title>Global population genomics of the pathogenic fungus Cryptococcus neoformans var. grubii.</title>
        <authorList>
            <person name="Cuomo C."/>
            <person name="Litvintseva A."/>
            <person name="Chen Y."/>
            <person name="Young S."/>
            <person name="Zeng Q."/>
            <person name="Chapman S."/>
            <person name="Gujja S."/>
            <person name="Saif S."/>
            <person name="Birren B."/>
        </authorList>
    </citation>
    <scope>NUCLEOTIDE SEQUENCE [LARGE SCALE GENOMIC DNA]</scope>
    <source>
        <strain evidence="1 2">Tu259-1</strain>
    </source>
</reference>
<name>A0A854Q4G6_CRYNE</name>
<dbReference type="SUPFAM" id="SSF51182">
    <property type="entry name" value="RmlC-like cupins"/>
    <property type="match status" value="1"/>
</dbReference>
<dbReference type="InterPro" id="IPR014710">
    <property type="entry name" value="RmlC-like_jellyroll"/>
</dbReference>
<evidence type="ECO:0000313" key="2">
    <source>
        <dbReference type="Proteomes" id="UP000199727"/>
    </source>
</evidence>
<dbReference type="Gene3D" id="2.60.120.10">
    <property type="entry name" value="Jelly Rolls"/>
    <property type="match status" value="1"/>
</dbReference>
<sequence length="204" mass="22093">MASYPPIDFGPHPLLKADDIDSNLAPRPHFLKSEAVRNQICMSDAVGMKSLAVHKVRLDPEVESCPNHYHLNESEWIYVLSGSGVLTLLDASPTLLGPSRVPFSATTSTSTQTVGNKGKVTLEKEEKQVNPGDFIGFEQGIKASRWSHSLRAGPQGIEYLMGGVKSECGGGVNLCAYPEEGKTMVMEYPQGQEGDVVRGTVTEF</sequence>
<dbReference type="OrthoDB" id="10263073at2759"/>
<gene>
    <name evidence="1" type="ORF">C361_06698</name>
</gene>
<accession>A0A854Q4G6</accession>
<organism evidence="1 2">
    <name type="scientific">Cryptococcus neoformans Tu259-1</name>
    <dbReference type="NCBI Taxonomy" id="1230072"/>
    <lineage>
        <taxon>Eukaryota</taxon>
        <taxon>Fungi</taxon>
        <taxon>Dikarya</taxon>
        <taxon>Basidiomycota</taxon>
        <taxon>Agaricomycotina</taxon>
        <taxon>Tremellomycetes</taxon>
        <taxon>Tremellales</taxon>
        <taxon>Cryptococcaceae</taxon>
        <taxon>Cryptococcus</taxon>
        <taxon>Cryptococcus neoformans species complex</taxon>
    </lineage>
</organism>
<dbReference type="InterPro" id="IPR011051">
    <property type="entry name" value="RmlC_Cupin_sf"/>
</dbReference>
<dbReference type="Proteomes" id="UP000199727">
    <property type="component" value="Unassembled WGS sequence"/>
</dbReference>